<dbReference type="AlphaFoldDB" id="A0A9P0MAL3"/>
<dbReference type="Proteomes" id="UP001152888">
    <property type="component" value="Unassembled WGS sequence"/>
</dbReference>
<comment type="caution">
    <text evidence="1">The sequence shown here is derived from an EMBL/GenBank/DDBJ whole genome shotgun (WGS) entry which is preliminary data.</text>
</comment>
<dbReference type="OrthoDB" id="8195499at2759"/>
<accession>A0A9P0MAL3</accession>
<name>A0A9P0MAL3_ACAOB</name>
<evidence type="ECO:0000313" key="2">
    <source>
        <dbReference type="Proteomes" id="UP001152888"/>
    </source>
</evidence>
<dbReference type="EMBL" id="CAKOFQ010007980">
    <property type="protein sequence ID" value="CAH2010554.1"/>
    <property type="molecule type" value="Genomic_DNA"/>
</dbReference>
<reference evidence="1" key="1">
    <citation type="submission" date="2022-03" db="EMBL/GenBank/DDBJ databases">
        <authorList>
            <person name="Sayadi A."/>
        </authorList>
    </citation>
    <scope>NUCLEOTIDE SEQUENCE</scope>
</reference>
<protein>
    <submittedName>
        <fullName evidence="1">Uncharacterized protein</fullName>
    </submittedName>
</protein>
<sequence>MDGRKLMLLENSYLKYEILKKCIKQRSGTNTVYLERHSHGEFHNLYQDLRTQPLLFKEYCRMLPTTFDYIVQALNLFCNLLQQIFRNLFL</sequence>
<evidence type="ECO:0000313" key="1">
    <source>
        <dbReference type="EMBL" id="CAH2010554.1"/>
    </source>
</evidence>
<gene>
    <name evidence="1" type="ORF">ACAOBT_LOCUS31603</name>
</gene>
<organism evidence="1 2">
    <name type="scientific">Acanthoscelides obtectus</name>
    <name type="common">Bean weevil</name>
    <name type="synonym">Bruchus obtectus</name>
    <dbReference type="NCBI Taxonomy" id="200917"/>
    <lineage>
        <taxon>Eukaryota</taxon>
        <taxon>Metazoa</taxon>
        <taxon>Ecdysozoa</taxon>
        <taxon>Arthropoda</taxon>
        <taxon>Hexapoda</taxon>
        <taxon>Insecta</taxon>
        <taxon>Pterygota</taxon>
        <taxon>Neoptera</taxon>
        <taxon>Endopterygota</taxon>
        <taxon>Coleoptera</taxon>
        <taxon>Polyphaga</taxon>
        <taxon>Cucujiformia</taxon>
        <taxon>Chrysomeloidea</taxon>
        <taxon>Chrysomelidae</taxon>
        <taxon>Bruchinae</taxon>
        <taxon>Bruchini</taxon>
        <taxon>Acanthoscelides</taxon>
    </lineage>
</organism>
<proteinExistence type="predicted"/>
<keyword evidence="2" id="KW-1185">Reference proteome</keyword>